<reference key="2">
    <citation type="submission" date="2011-04" db="EMBL/GenBank/DDBJ databases">
        <title>Complete sequence of chromosome of Haliscomenobacter hydrossis DSM 1100.</title>
        <authorList>
            <consortium name="US DOE Joint Genome Institute (JGI-PGF)"/>
            <person name="Lucas S."/>
            <person name="Han J."/>
            <person name="Lapidus A."/>
            <person name="Bruce D."/>
            <person name="Goodwin L."/>
            <person name="Pitluck S."/>
            <person name="Peters L."/>
            <person name="Kyrpides N."/>
            <person name="Mavromatis K."/>
            <person name="Ivanova N."/>
            <person name="Ovchinnikova G."/>
            <person name="Pagani I."/>
            <person name="Daligault H."/>
            <person name="Detter J.C."/>
            <person name="Han C."/>
            <person name="Land M."/>
            <person name="Hauser L."/>
            <person name="Markowitz V."/>
            <person name="Cheng J.-F."/>
            <person name="Hugenholtz P."/>
            <person name="Woyke T."/>
            <person name="Wu D."/>
            <person name="Verbarg S."/>
            <person name="Frueling A."/>
            <person name="Brambilla E."/>
            <person name="Klenk H.-P."/>
            <person name="Eisen J.A."/>
        </authorList>
    </citation>
    <scope>NUCLEOTIDE SEQUENCE</scope>
    <source>
        <strain>DSM 1100</strain>
    </source>
</reference>
<dbReference type="PANTHER" id="PTHR42770:SF7">
    <property type="entry name" value="MEMBRANE PROTEIN"/>
    <property type="match status" value="1"/>
</dbReference>
<feature type="transmembrane region" description="Helical" evidence="6">
    <location>
        <begin position="449"/>
        <end position="470"/>
    </location>
</feature>
<keyword evidence="2" id="KW-1003">Cell membrane</keyword>
<dbReference type="Pfam" id="PF13520">
    <property type="entry name" value="AA_permease_2"/>
    <property type="match status" value="1"/>
</dbReference>
<evidence type="ECO:0000313" key="8">
    <source>
        <dbReference type="Proteomes" id="UP000008461"/>
    </source>
</evidence>
<proteinExistence type="predicted"/>
<dbReference type="InterPro" id="IPR050367">
    <property type="entry name" value="APC_superfamily"/>
</dbReference>
<dbReference type="GO" id="GO:0022857">
    <property type="term" value="F:transmembrane transporter activity"/>
    <property type="evidence" value="ECO:0007669"/>
    <property type="project" value="InterPro"/>
</dbReference>
<comment type="subcellular location">
    <subcellularLocation>
        <location evidence="1">Cell membrane</location>
        <topology evidence="1">Multi-pass membrane protein</topology>
    </subcellularLocation>
</comment>
<feature type="transmembrane region" description="Helical" evidence="6">
    <location>
        <begin position="417"/>
        <end position="437"/>
    </location>
</feature>
<dbReference type="KEGG" id="hhy:Halhy_5222"/>
<evidence type="ECO:0000256" key="2">
    <source>
        <dbReference type="ARBA" id="ARBA00022475"/>
    </source>
</evidence>
<dbReference type="InterPro" id="IPR002293">
    <property type="entry name" value="AA/rel_permease1"/>
</dbReference>
<feature type="transmembrane region" description="Helical" evidence="6">
    <location>
        <begin position="245"/>
        <end position="272"/>
    </location>
</feature>
<keyword evidence="3 6" id="KW-0812">Transmembrane</keyword>
<dbReference type="GO" id="GO:0005886">
    <property type="term" value="C:plasma membrane"/>
    <property type="evidence" value="ECO:0007669"/>
    <property type="project" value="UniProtKB-SubCell"/>
</dbReference>
<dbReference type="OrthoDB" id="9806937at2"/>
<accession>F4L5Y8</accession>
<keyword evidence="8" id="KW-1185">Reference proteome</keyword>
<feature type="transmembrane region" description="Helical" evidence="6">
    <location>
        <begin position="47"/>
        <end position="67"/>
    </location>
</feature>
<feature type="transmembrane region" description="Helical" evidence="6">
    <location>
        <begin position="88"/>
        <end position="115"/>
    </location>
</feature>
<keyword evidence="5 6" id="KW-0472">Membrane</keyword>
<name>F4L5Y8_HALH1</name>
<feature type="transmembrane region" description="Helical" evidence="6">
    <location>
        <begin position="12"/>
        <end position="35"/>
    </location>
</feature>
<dbReference type="RefSeq" id="WP_013767583.1">
    <property type="nucleotide sequence ID" value="NC_015510.1"/>
</dbReference>
<protein>
    <submittedName>
        <fullName evidence="7">Amino acid permease-associated region</fullName>
    </submittedName>
</protein>
<dbReference type="PIRSF" id="PIRSF006060">
    <property type="entry name" value="AA_transporter"/>
    <property type="match status" value="1"/>
</dbReference>
<feature type="transmembrane region" description="Helical" evidence="6">
    <location>
        <begin position="374"/>
        <end position="397"/>
    </location>
</feature>
<dbReference type="Gene3D" id="1.20.1740.10">
    <property type="entry name" value="Amino acid/polyamine transporter I"/>
    <property type="match status" value="1"/>
</dbReference>
<evidence type="ECO:0000256" key="4">
    <source>
        <dbReference type="ARBA" id="ARBA00022989"/>
    </source>
</evidence>
<evidence type="ECO:0000256" key="3">
    <source>
        <dbReference type="ARBA" id="ARBA00022692"/>
    </source>
</evidence>
<dbReference type="EMBL" id="CP002691">
    <property type="protein sequence ID" value="AEE53048.1"/>
    <property type="molecule type" value="Genomic_DNA"/>
</dbReference>
<dbReference type="PANTHER" id="PTHR42770">
    <property type="entry name" value="AMINO ACID TRANSPORTER-RELATED"/>
    <property type="match status" value="1"/>
</dbReference>
<reference evidence="7 8" key="1">
    <citation type="journal article" date="2011" name="Stand. Genomic Sci.">
        <title>Complete genome sequence of Haliscomenobacter hydrossis type strain (O).</title>
        <authorList>
            <consortium name="US DOE Joint Genome Institute (JGI-PGF)"/>
            <person name="Daligault H."/>
            <person name="Lapidus A."/>
            <person name="Zeytun A."/>
            <person name="Nolan M."/>
            <person name="Lucas S."/>
            <person name="Del Rio T.G."/>
            <person name="Tice H."/>
            <person name="Cheng J.F."/>
            <person name="Tapia R."/>
            <person name="Han C."/>
            <person name="Goodwin L."/>
            <person name="Pitluck S."/>
            <person name="Liolios K."/>
            <person name="Pagani I."/>
            <person name="Ivanova N."/>
            <person name="Huntemann M."/>
            <person name="Mavromatis K."/>
            <person name="Mikhailova N."/>
            <person name="Pati A."/>
            <person name="Chen A."/>
            <person name="Palaniappan K."/>
            <person name="Land M."/>
            <person name="Hauser L."/>
            <person name="Brambilla E.M."/>
            <person name="Rohde M."/>
            <person name="Verbarg S."/>
            <person name="Goker M."/>
            <person name="Bristow J."/>
            <person name="Eisen J.A."/>
            <person name="Markowitz V."/>
            <person name="Hugenholtz P."/>
            <person name="Kyrpides N.C."/>
            <person name="Klenk H.P."/>
            <person name="Woyke T."/>
        </authorList>
    </citation>
    <scope>NUCLEOTIDE SEQUENCE [LARGE SCALE GENOMIC DNA]</scope>
    <source>
        <strain evidence="8">ATCC 27775 / DSM 1100 / LMG 10767 / O</strain>
    </source>
</reference>
<dbReference type="Proteomes" id="UP000008461">
    <property type="component" value="Chromosome"/>
</dbReference>
<feature type="transmembrane region" description="Helical" evidence="6">
    <location>
        <begin position="292"/>
        <end position="312"/>
    </location>
</feature>
<evidence type="ECO:0000313" key="7">
    <source>
        <dbReference type="EMBL" id="AEE53048.1"/>
    </source>
</evidence>
<sequence>MTATPLSRKLGLMGLIATGVCSMIGASINIMPFMIQRSVPGIGPYVLPAFVLAALPAFLAAMAYSLLATAMPRAGGSYLYVSRGFNSYLGFVASFSQWFGLSIVIGVVAYMIIPFLRDVAFNLQWTAAAKALDTGFVRVGLALGLLWLFVWVNIRGGKFYERTVIPLMLLMFLLGSIVIISGFSFTQQDFVAALLQKEGRTMVVNTNSSVDLMTFFSAASLMFASFIGFESIAQAGGEAKHPARNLPLAITLTMLIVGLYYVLFTSAVYHAVPWSFVAAEAQTKDISAPGMLSYLLPAGLSVAIVAGAAVALTNDLPAMLLSVSRLLFAWAEDGIFPDKITQLHPRHQTPYVAILISGAVATIGILGSHFAGDFFLGIDIMVTSMLVNFLLICMTLVSIDRMNPALAAEIKIVKKVVYRRIIGGVGALVIAFFLGIHTYKDLNATVDAWYFHSSLIWGIVMALASLYWAYITFFSGKTPATLINDEK</sequence>
<keyword evidence="4 6" id="KW-1133">Transmembrane helix</keyword>
<feature type="transmembrane region" description="Helical" evidence="6">
    <location>
        <begin position="135"/>
        <end position="152"/>
    </location>
</feature>
<dbReference type="STRING" id="760192.Halhy_5222"/>
<evidence type="ECO:0000256" key="1">
    <source>
        <dbReference type="ARBA" id="ARBA00004651"/>
    </source>
</evidence>
<feature type="transmembrane region" description="Helical" evidence="6">
    <location>
        <begin position="349"/>
        <end position="368"/>
    </location>
</feature>
<organism evidence="7 8">
    <name type="scientific">Haliscomenobacter hydrossis (strain ATCC 27775 / DSM 1100 / LMG 10767 / O)</name>
    <dbReference type="NCBI Taxonomy" id="760192"/>
    <lineage>
        <taxon>Bacteria</taxon>
        <taxon>Pseudomonadati</taxon>
        <taxon>Bacteroidota</taxon>
        <taxon>Saprospiria</taxon>
        <taxon>Saprospirales</taxon>
        <taxon>Haliscomenobacteraceae</taxon>
        <taxon>Haliscomenobacter</taxon>
    </lineage>
</organism>
<dbReference type="eggNOG" id="COG0531">
    <property type="taxonomic scope" value="Bacteria"/>
</dbReference>
<evidence type="ECO:0000256" key="6">
    <source>
        <dbReference type="SAM" id="Phobius"/>
    </source>
</evidence>
<feature type="transmembrane region" description="Helical" evidence="6">
    <location>
        <begin position="212"/>
        <end position="233"/>
    </location>
</feature>
<dbReference type="AlphaFoldDB" id="F4L5Y8"/>
<evidence type="ECO:0000256" key="5">
    <source>
        <dbReference type="ARBA" id="ARBA00023136"/>
    </source>
</evidence>
<dbReference type="HOGENOM" id="CLU_544867_0_0_10"/>
<gene>
    <name evidence="7" type="ordered locus">Halhy_5222</name>
</gene>
<feature type="transmembrane region" description="Helical" evidence="6">
    <location>
        <begin position="164"/>
        <end position="185"/>
    </location>
</feature>